<dbReference type="EMBL" id="CH476596">
    <property type="protein sequence ID" value="EAU37288.1"/>
    <property type="molecule type" value="Genomic_DNA"/>
</dbReference>
<dbReference type="VEuPathDB" id="FungiDB:ATEG_02326"/>
<protein>
    <submittedName>
        <fullName evidence="1">Uncharacterized protein</fullName>
    </submittedName>
</protein>
<reference evidence="2" key="1">
    <citation type="submission" date="2005-09" db="EMBL/GenBank/DDBJ databases">
        <title>Annotation of the Aspergillus terreus NIH2624 genome.</title>
        <authorList>
            <person name="Birren B.W."/>
            <person name="Lander E.S."/>
            <person name="Galagan J.E."/>
            <person name="Nusbaum C."/>
            <person name="Devon K."/>
            <person name="Henn M."/>
            <person name="Ma L.-J."/>
            <person name="Jaffe D.B."/>
            <person name="Butler J."/>
            <person name="Alvarez P."/>
            <person name="Gnerre S."/>
            <person name="Grabherr M."/>
            <person name="Kleber M."/>
            <person name="Mauceli E.W."/>
            <person name="Brockman W."/>
            <person name="Rounsley S."/>
            <person name="Young S.K."/>
            <person name="LaButti K."/>
            <person name="Pushparaj V."/>
            <person name="DeCaprio D."/>
            <person name="Crawford M."/>
            <person name="Koehrsen M."/>
            <person name="Engels R."/>
            <person name="Montgomery P."/>
            <person name="Pearson M."/>
            <person name="Howarth C."/>
            <person name="Larson L."/>
            <person name="Luoma S."/>
            <person name="White J."/>
            <person name="Alvarado L."/>
            <person name="Kodira C.D."/>
            <person name="Zeng Q."/>
            <person name="Oleary S."/>
            <person name="Yandava C."/>
            <person name="Denning D.W."/>
            <person name="Nierman W.C."/>
            <person name="Milne T."/>
            <person name="Madden K."/>
        </authorList>
    </citation>
    <scope>NUCLEOTIDE SEQUENCE [LARGE SCALE GENOMIC DNA]</scope>
    <source>
        <strain evidence="2">NIH 2624 / FGSC A1156</strain>
    </source>
</reference>
<sequence length="279" mass="28957">MVQVVRRAGPEPGLLHIPHKRVEQLGRQHRRPRLVHGGGLRQATQPAGLADGGHHSIEAGRRSAAGLEAHLAEARDIRVHPGDGLFKVLLVVLHVVPLAELVLVGRVQRAVDEGQEARPAALDGVERHAEVDERLDGVRVLRRDGRGHARAPVVADPDRGVAACVAQQGHHARDDGLLAVVVGDAAGGRLPVPRHVGGDDAEAHGCEGFDRGLPGDGCGGPAMDEDDQGADGRACGEVVDGFFVGVGDTVVGDGHHDAGCEIGGEIGSLFTFFIAGGGV</sequence>
<organism evidence="1 2">
    <name type="scientific">Aspergillus terreus (strain NIH 2624 / FGSC A1156)</name>
    <dbReference type="NCBI Taxonomy" id="341663"/>
    <lineage>
        <taxon>Eukaryota</taxon>
        <taxon>Fungi</taxon>
        <taxon>Dikarya</taxon>
        <taxon>Ascomycota</taxon>
        <taxon>Pezizomycotina</taxon>
        <taxon>Eurotiomycetes</taxon>
        <taxon>Eurotiomycetidae</taxon>
        <taxon>Eurotiales</taxon>
        <taxon>Aspergillaceae</taxon>
        <taxon>Aspergillus</taxon>
        <taxon>Aspergillus subgen. Circumdati</taxon>
    </lineage>
</organism>
<dbReference type="Proteomes" id="UP000007963">
    <property type="component" value="Unassembled WGS sequence"/>
</dbReference>
<accession>Q0CVF8</accession>
<dbReference type="GeneID" id="4316625"/>
<proteinExistence type="predicted"/>
<name>Q0CVF8_ASPTN</name>
<dbReference type="AlphaFoldDB" id="Q0CVF8"/>
<evidence type="ECO:0000313" key="1">
    <source>
        <dbReference type="EMBL" id="EAU37288.1"/>
    </source>
</evidence>
<dbReference type="RefSeq" id="XP_001211504.1">
    <property type="nucleotide sequence ID" value="XM_001211504.1"/>
</dbReference>
<evidence type="ECO:0000313" key="2">
    <source>
        <dbReference type="Proteomes" id="UP000007963"/>
    </source>
</evidence>
<gene>
    <name evidence="1" type="ORF">ATEG_02326</name>
</gene>
<dbReference type="HOGENOM" id="CLU_997415_0_0_1"/>